<keyword evidence="1" id="KW-0472">Membrane</keyword>
<sequence length="114" mass="13470">MDDKSKEFISEKFKKANQASPFKRKLMYYLDIKNRSIFGKVGLGITAYILLFNSIVYLWKGKDHPMNNFMWRIQKQNGTLSKEMLEKEKILKEFHLSKFKNDGGKKIWLSGVDE</sequence>
<proteinExistence type="predicted"/>
<accession>A0A0N5A212</accession>
<keyword evidence="1" id="KW-0812">Transmembrane</keyword>
<evidence type="ECO:0000313" key="2">
    <source>
        <dbReference type="Proteomes" id="UP000038045"/>
    </source>
</evidence>
<protein>
    <submittedName>
        <fullName evidence="3">Uncharacterized protein</fullName>
    </submittedName>
</protein>
<keyword evidence="2" id="KW-1185">Reference proteome</keyword>
<feature type="transmembrane region" description="Helical" evidence="1">
    <location>
        <begin position="37"/>
        <end position="59"/>
    </location>
</feature>
<organism evidence="2 3">
    <name type="scientific">Parastrongyloides trichosuri</name>
    <name type="common">Possum-specific nematode worm</name>
    <dbReference type="NCBI Taxonomy" id="131310"/>
    <lineage>
        <taxon>Eukaryota</taxon>
        <taxon>Metazoa</taxon>
        <taxon>Ecdysozoa</taxon>
        <taxon>Nematoda</taxon>
        <taxon>Chromadorea</taxon>
        <taxon>Rhabditida</taxon>
        <taxon>Tylenchina</taxon>
        <taxon>Panagrolaimomorpha</taxon>
        <taxon>Strongyloidoidea</taxon>
        <taxon>Strongyloididae</taxon>
        <taxon>Parastrongyloides</taxon>
    </lineage>
</organism>
<reference evidence="3" key="1">
    <citation type="submission" date="2017-02" db="UniProtKB">
        <authorList>
            <consortium name="WormBaseParasite"/>
        </authorList>
    </citation>
    <scope>IDENTIFICATION</scope>
</reference>
<dbReference type="AlphaFoldDB" id="A0A0N5A212"/>
<evidence type="ECO:0000313" key="3">
    <source>
        <dbReference type="WBParaSite" id="PTRK_0001565800.1"/>
    </source>
</evidence>
<evidence type="ECO:0000256" key="1">
    <source>
        <dbReference type="SAM" id="Phobius"/>
    </source>
</evidence>
<dbReference type="WBParaSite" id="PTRK_0001565800.1">
    <property type="protein sequence ID" value="PTRK_0001565800.1"/>
    <property type="gene ID" value="PTRK_0001565800"/>
</dbReference>
<dbReference type="Proteomes" id="UP000038045">
    <property type="component" value="Unplaced"/>
</dbReference>
<name>A0A0N5A212_PARTI</name>
<keyword evidence="1" id="KW-1133">Transmembrane helix</keyword>